<protein>
    <submittedName>
        <fullName evidence="2">Uncharacterized protein</fullName>
    </submittedName>
</protein>
<reference evidence="2" key="1">
    <citation type="submission" date="2020-08" db="EMBL/GenBank/DDBJ databases">
        <title>Multicomponent nature underlies the extraordinary mechanical properties of spider dragline silk.</title>
        <authorList>
            <person name="Kono N."/>
            <person name="Nakamura H."/>
            <person name="Mori M."/>
            <person name="Yoshida Y."/>
            <person name="Ohtoshi R."/>
            <person name="Malay A.D."/>
            <person name="Moran D.A.P."/>
            <person name="Tomita M."/>
            <person name="Numata K."/>
            <person name="Arakawa K."/>
        </authorList>
    </citation>
    <scope>NUCLEOTIDE SEQUENCE</scope>
</reference>
<dbReference type="AlphaFoldDB" id="A0A8X6UPX7"/>
<gene>
    <name evidence="2" type="ORF">NPIL_507111</name>
</gene>
<evidence type="ECO:0000313" key="3">
    <source>
        <dbReference type="Proteomes" id="UP000887013"/>
    </source>
</evidence>
<comment type="caution">
    <text evidence="2">The sequence shown here is derived from an EMBL/GenBank/DDBJ whole genome shotgun (WGS) entry which is preliminary data.</text>
</comment>
<sequence length="75" mass="8541">MGENYKALFVSTTFALGVSRAKNNIYSIIWRATHPPRDPRRSQSSKMGIWTTPESGRLFNLNFPPYPFPPPRSVS</sequence>
<accession>A0A8X6UPX7</accession>
<feature type="region of interest" description="Disordered" evidence="1">
    <location>
        <begin position="34"/>
        <end position="57"/>
    </location>
</feature>
<name>A0A8X6UPX7_NEPPI</name>
<evidence type="ECO:0000256" key="1">
    <source>
        <dbReference type="SAM" id="MobiDB-lite"/>
    </source>
</evidence>
<organism evidence="2 3">
    <name type="scientific">Nephila pilipes</name>
    <name type="common">Giant wood spider</name>
    <name type="synonym">Nephila maculata</name>
    <dbReference type="NCBI Taxonomy" id="299642"/>
    <lineage>
        <taxon>Eukaryota</taxon>
        <taxon>Metazoa</taxon>
        <taxon>Ecdysozoa</taxon>
        <taxon>Arthropoda</taxon>
        <taxon>Chelicerata</taxon>
        <taxon>Arachnida</taxon>
        <taxon>Araneae</taxon>
        <taxon>Araneomorphae</taxon>
        <taxon>Entelegynae</taxon>
        <taxon>Araneoidea</taxon>
        <taxon>Nephilidae</taxon>
        <taxon>Nephila</taxon>
    </lineage>
</organism>
<keyword evidence="3" id="KW-1185">Reference proteome</keyword>
<proteinExistence type="predicted"/>
<evidence type="ECO:0000313" key="2">
    <source>
        <dbReference type="EMBL" id="GFU35945.1"/>
    </source>
</evidence>
<dbReference type="EMBL" id="BMAW01130657">
    <property type="protein sequence ID" value="GFU35945.1"/>
    <property type="molecule type" value="Genomic_DNA"/>
</dbReference>
<dbReference type="Proteomes" id="UP000887013">
    <property type="component" value="Unassembled WGS sequence"/>
</dbReference>